<accession>A0A0S8G9R1</accession>
<reference evidence="1 2" key="1">
    <citation type="journal article" date="2015" name="Microbiome">
        <title>Genomic resolution of linkages in carbon, nitrogen, and sulfur cycling among widespread estuary sediment bacteria.</title>
        <authorList>
            <person name="Baker B.J."/>
            <person name="Lazar C.S."/>
            <person name="Teske A.P."/>
            <person name="Dick G.J."/>
        </authorList>
    </citation>
    <scope>NUCLEOTIDE SEQUENCE [LARGE SCALE GENOMIC DNA]</scope>
    <source>
        <strain evidence="1">SM23_40</strain>
    </source>
</reference>
<evidence type="ECO:0000313" key="2">
    <source>
        <dbReference type="Proteomes" id="UP000051717"/>
    </source>
</evidence>
<dbReference type="Proteomes" id="UP000051717">
    <property type="component" value="Unassembled WGS sequence"/>
</dbReference>
<dbReference type="AlphaFoldDB" id="A0A0S8G9R1"/>
<evidence type="ECO:0000313" key="1">
    <source>
        <dbReference type="EMBL" id="KPK68541.1"/>
    </source>
</evidence>
<proteinExistence type="predicted"/>
<gene>
    <name evidence="1" type="ORF">AMJ82_07960</name>
</gene>
<sequence>MGPERPLELNRTGLPFAGGGTGAFLFPVRSRESGEWGAWEGPMIAVWRSWCASDTDREWVWGPVDTG</sequence>
<comment type="caution">
    <text evidence="1">The sequence shown here is derived from an EMBL/GenBank/DDBJ whole genome shotgun (WGS) entry which is preliminary data.</text>
</comment>
<dbReference type="EMBL" id="LJUI01000070">
    <property type="protein sequence ID" value="KPK68541.1"/>
    <property type="molecule type" value="Genomic_DNA"/>
</dbReference>
<name>A0A0S8G9R1_UNCT6</name>
<protein>
    <submittedName>
        <fullName evidence="1">Uncharacterized protein</fullName>
    </submittedName>
</protein>
<organism evidence="1 2">
    <name type="scientific">candidate division TA06 bacterium SM23_40</name>
    <dbReference type="NCBI Taxonomy" id="1703774"/>
    <lineage>
        <taxon>Bacteria</taxon>
        <taxon>Bacteria division TA06</taxon>
    </lineage>
</organism>